<dbReference type="GO" id="GO:0010468">
    <property type="term" value="P:regulation of gene expression"/>
    <property type="evidence" value="ECO:0007669"/>
    <property type="project" value="InterPro"/>
</dbReference>
<feature type="transmembrane region" description="Helical" evidence="1">
    <location>
        <begin position="183"/>
        <end position="205"/>
    </location>
</feature>
<keyword evidence="3" id="KW-1185">Reference proteome</keyword>
<name>A0A9X3RCB2_9BACL</name>
<comment type="caution">
    <text evidence="2">The sequence shown here is derived from an EMBL/GenBank/DDBJ whole genome shotgun (WGS) entry which is preliminary data.</text>
</comment>
<feature type="transmembrane region" description="Helical" evidence="1">
    <location>
        <begin position="334"/>
        <end position="352"/>
    </location>
</feature>
<feature type="transmembrane region" description="Helical" evidence="1">
    <location>
        <begin position="212"/>
        <end position="230"/>
    </location>
</feature>
<gene>
    <name evidence="2" type="ORF">M9R32_03150</name>
</gene>
<protein>
    <submittedName>
        <fullName evidence="2">AbrB family transcriptional regulator</fullName>
    </submittedName>
</protein>
<keyword evidence="1" id="KW-1133">Transmembrane helix</keyword>
<sequence>MEKGVVLLQKSWIVLRTFLITAAAGFLFDQLGIFLPWLLGPMGSLLLLRQYTKLEFEWPRIYRQVGLIFLGIQIGSSFTKTSIELMWFDFPLMVLMTFSIVGVALLLSYLFMKMSGESIATSVLGSLPGGLSQMVLLSEEVKSANSTIVTLMQTFRIFVVVTVVPFLTAWIPKGSHLNEGTIAVLPTFNVMHFVLAVLLGTFFFVAMKKIHFPLPELMAPILSMAIVQFVTDHPVVEVPAIVLILSQIFVGAHLGLQLEKVRDQLSIRLFSAIVLTNLALIAFSGLIAYILTNIHPVNTFLDFFISAAPGGIAEMSITALETGADLSTVTSFHLFRIFFILLIAGPVMTYVLKKWLKA</sequence>
<evidence type="ECO:0000313" key="3">
    <source>
        <dbReference type="Proteomes" id="UP001152173"/>
    </source>
</evidence>
<organism evidence="2 3">
    <name type="scientific">Paenisporosarcina quisquiliarum</name>
    <dbReference type="NCBI Taxonomy" id="365346"/>
    <lineage>
        <taxon>Bacteria</taxon>
        <taxon>Bacillati</taxon>
        <taxon>Bacillota</taxon>
        <taxon>Bacilli</taxon>
        <taxon>Bacillales</taxon>
        <taxon>Caryophanaceae</taxon>
        <taxon>Paenisporosarcina</taxon>
    </lineage>
</organism>
<dbReference type="EMBL" id="JAMKBJ010000002">
    <property type="protein sequence ID" value="MCZ8536191.1"/>
    <property type="molecule type" value="Genomic_DNA"/>
</dbReference>
<keyword evidence="1" id="KW-0812">Transmembrane</keyword>
<evidence type="ECO:0000313" key="2">
    <source>
        <dbReference type="EMBL" id="MCZ8536191.1"/>
    </source>
</evidence>
<dbReference type="InterPro" id="IPR017516">
    <property type="entry name" value="AbrB_dup"/>
</dbReference>
<dbReference type="RefSeq" id="WP_269925297.1">
    <property type="nucleotide sequence ID" value="NZ_JAMKBJ010000002.1"/>
</dbReference>
<feature type="transmembrane region" description="Helical" evidence="1">
    <location>
        <begin position="12"/>
        <end position="39"/>
    </location>
</feature>
<feature type="transmembrane region" description="Helical" evidence="1">
    <location>
        <begin position="268"/>
        <end position="291"/>
    </location>
</feature>
<keyword evidence="1" id="KW-0472">Membrane</keyword>
<dbReference type="Proteomes" id="UP001152173">
    <property type="component" value="Unassembled WGS sequence"/>
</dbReference>
<accession>A0A9X3RCB2</accession>
<dbReference type="InterPro" id="IPR007820">
    <property type="entry name" value="AbrB_fam"/>
</dbReference>
<dbReference type="PANTHER" id="PTHR38457">
    <property type="entry name" value="REGULATOR ABRB-RELATED"/>
    <property type="match status" value="1"/>
</dbReference>
<dbReference type="AlphaFoldDB" id="A0A9X3RCB2"/>
<dbReference type="PIRSF" id="PIRSF038991">
    <property type="entry name" value="Protein_AbrB"/>
    <property type="match status" value="1"/>
</dbReference>
<proteinExistence type="predicted"/>
<feature type="transmembrane region" description="Helical" evidence="1">
    <location>
        <begin position="236"/>
        <end position="256"/>
    </location>
</feature>
<dbReference type="Pfam" id="PF05145">
    <property type="entry name" value="AbrB"/>
    <property type="match status" value="1"/>
</dbReference>
<dbReference type="NCBIfam" id="TIGR03082">
    <property type="entry name" value="Gneg_AbrB_dup"/>
    <property type="match status" value="2"/>
</dbReference>
<feature type="transmembrane region" description="Helical" evidence="1">
    <location>
        <begin position="149"/>
        <end position="171"/>
    </location>
</feature>
<dbReference type="PANTHER" id="PTHR38457:SF1">
    <property type="entry name" value="REGULATOR ABRB-RELATED"/>
    <property type="match status" value="1"/>
</dbReference>
<dbReference type="GO" id="GO:0016020">
    <property type="term" value="C:membrane"/>
    <property type="evidence" value="ECO:0007669"/>
    <property type="project" value="InterPro"/>
</dbReference>
<feature type="transmembrane region" description="Helical" evidence="1">
    <location>
        <begin position="90"/>
        <end position="112"/>
    </location>
</feature>
<reference evidence="2" key="1">
    <citation type="submission" date="2022-05" db="EMBL/GenBank/DDBJ databases">
        <authorList>
            <person name="Colautti A."/>
            <person name="Iacumin L."/>
        </authorList>
    </citation>
    <scope>NUCLEOTIDE SEQUENCE</scope>
    <source>
        <strain evidence="2">SK 55</strain>
    </source>
</reference>
<evidence type="ECO:0000256" key="1">
    <source>
        <dbReference type="SAM" id="Phobius"/>
    </source>
</evidence>